<dbReference type="PROSITE" id="PS50146">
    <property type="entry name" value="DAGK"/>
    <property type="match status" value="1"/>
</dbReference>
<evidence type="ECO:0000256" key="7">
    <source>
        <dbReference type="ARBA" id="ARBA00022840"/>
    </source>
</evidence>
<dbReference type="InterPro" id="IPR017438">
    <property type="entry name" value="ATP-NAD_kinase_N"/>
</dbReference>
<dbReference type="Pfam" id="PF00781">
    <property type="entry name" value="DAGK_cat"/>
    <property type="match status" value="1"/>
</dbReference>
<evidence type="ECO:0000313" key="12">
    <source>
        <dbReference type="Proteomes" id="UP001652626"/>
    </source>
</evidence>
<dbReference type="InterPro" id="IPR002219">
    <property type="entry name" value="PKC_DAG/PE"/>
</dbReference>
<dbReference type="GO" id="GO:0004143">
    <property type="term" value="F:ATP-dependent diacylglycerol kinase activity"/>
    <property type="evidence" value="ECO:0007669"/>
    <property type="project" value="UniProtKB-EC"/>
</dbReference>
<evidence type="ECO:0000256" key="4">
    <source>
        <dbReference type="ARBA" id="ARBA00022737"/>
    </source>
</evidence>
<dbReference type="Proteomes" id="UP001652626">
    <property type="component" value="Chromosome 9"/>
</dbReference>
<evidence type="ECO:0000259" key="10">
    <source>
        <dbReference type="PROSITE" id="PS50081"/>
    </source>
</evidence>
<keyword evidence="12" id="KW-1185">Reference proteome</keyword>
<evidence type="ECO:0000256" key="8">
    <source>
        <dbReference type="RuleBase" id="RU361128"/>
    </source>
</evidence>
<dbReference type="Gene3D" id="3.40.50.10330">
    <property type="entry name" value="Probable inorganic polyphosphate/atp-NAD kinase, domain 1"/>
    <property type="match status" value="1"/>
</dbReference>
<dbReference type="Gene3D" id="2.60.200.40">
    <property type="match status" value="1"/>
</dbReference>
<reference evidence="13" key="1">
    <citation type="submission" date="2025-08" db="UniProtKB">
        <authorList>
            <consortium name="RefSeq"/>
        </authorList>
    </citation>
    <scope>IDENTIFICATION</scope>
    <source>
        <tissue evidence="13">Whole body</tissue>
    </source>
</reference>
<feature type="domain" description="DAGKc" evidence="11">
    <location>
        <begin position="194"/>
        <end position="325"/>
    </location>
</feature>
<keyword evidence="4" id="KW-0677">Repeat</keyword>
<keyword evidence="9" id="KW-0812">Transmembrane</keyword>
<dbReference type="PANTHER" id="PTHR11255">
    <property type="entry name" value="DIACYLGLYCEROL KINASE"/>
    <property type="match status" value="1"/>
</dbReference>
<keyword evidence="7 8" id="KW-0067">ATP-binding</keyword>
<name>A0A8B8HUM6_VANTA</name>
<keyword evidence="5 8" id="KW-0547">Nucleotide-binding</keyword>
<accession>A0A8B8HUM6</accession>
<dbReference type="GO" id="GO:0007200">
    <property type="term" value="P:phospholipase C-activating G protein-coupled receptor signaling pathway"/>
    <property type="evidence" value="ECO:0007669"/>
    <property type="project" value="InterPro"/>
</dbReference>
<dbReference type="PROSITE" id="PS50081">
    <property type="entry name" value="ZF_DAG_PE_2"/>
    <property type="match status" value="1"/>
</dbReference>
<evidence type="ECO:0000256" key="2">
    <source>
        <dbReference type="ARBA" id="ARBA00009280"/>
    </source>
</evidence>
<dbReference type="CTD" id="36408"/>
<dbReference type="InterPro" id="IPR000756">
    <property type="entry name" value="Diacylglycerol_kin_accessory"/>
</dbReference>
<comment type="similarity">
    <text evidence="2 8">Belongs to the eukaryotic diacylglycerol kinase family.</text>
</comment>
<dbReference type="InterPro" id="IPR037607">
    <property type="entry name" value="DGK"/>
</dbReference>
<dbReference type="GO" id="GO:0005524">
    <property type="term" value="F:ATP binding"/>
    <property type="evidence" value="ECO:0007669"/>
    <property type="project" value="UniProtKB-KW"/>
</dbReference>
<dbReference type="OMA" id="MQPDCER"/>
<evidence type="ECO:0000256" key="6">
    <source>
        <dbReference type="ARBA" id="ARBA00022777"/>
    </source>
</evidence>
<dbReference type="SMART" id="SM00046">
    <property type="entry name" value="DAGKc"/>
    <property type="match status" value="1"/>
</dbReference>
<dbReference type="Pfam" id="PF00609">
    <property type="entry name" value="DAGK_acc"/>
    <property type="match status" value="1"/>
</dbReference>
<dbReference type="SUPFAM" id="SSF111331">
    <property type="entry name" value="NAD kinase/diacylglycerol kinase-like"/>
    <property type="match status" value="1"/>
</dbReference>
<feature type="domain" description="Phorbol-ester/DAG-type" evidence="10">
    <location>
        <begin position="49"/>
        <end position="103"/>
    </location>
</feature>
<dbReference type="GeneID" id="113395044"/>
<dbReference type="CDD" id="cd20801">
    <property type="entry name" value="C1_DGKepsilon_typeIII_rpt1"/>
    <property type="match status" value="1"/>
</dbReference>
<dbReference type="EC" id="2.7.1.107" evidence="8"/>
<organism evidence="12 13">
    <name type="scientific">Vanessa tameamea</name>
    <name type="common">Kamehameha butterfly</name>
    <dbReference type="NCBI Taxonomy" id="334116"/>
    <lineage>
        <taxon>Eukaryota</taxon>
        <taxon>Metazoa</taxon>
        <taxon>Ecdysozoa</taxon>
        <taxon>Arthropoda</taxon>
        <taxon>Hexapoda</taxon>
        <taxon>Insecta</taxon>
        <taxon>Pterygota</taxon>
        <taxon>Neoptera</taxon>
        <taxon>Endopterygota</taxon>
        <taxon>Lepidoptera</taxon>
        <taxon>Glossata</taxon>
        <taxon>Ditrysia</taxon>
        <taxon>Papilionoidea</taxon>
        <taxon>Nymphalidae</taxon>
        <taxon>Nymphalinae</taxon>
        <taxon>Vanessa</taxon>
    </lineage>
</organism>
<evidence type="ECO:0000256" key="1">
    <source>
        <dbReference type="ARBA" id="ARBA00001383"/>
    </source>
</evidence>
<dbReference type="AlphaFoldDB" id="A0A8B8HUM6"/>
<proteinExistence type="inferred from homology"/>
<evidence type="ECO:0000256" key="5">
    <source>
        <dbReference type="ARBA" id="ARBA00022741"/>
    </source>
</evidence>
<keyword evidence="9" id="KW-0472">Membrane</keyword>
<evidence type="ECO:0000259" key="11">
    <source>
        <dbReference type="PROSITE" id="PS50146"/>
    </source>
</evidence>
<dbReference type="RefSeq" id="XP_026488370.1">
    <property type="nucleotide sequence ID" value="XM_026632585.2"/>
</dbReference>
<dbReference type="PANTHER" id="PTHR11255:SF118">
    <property type="entry name" value="DIACYLGLYCEROL KINASE EPSILON"/>
    <property type="match status" value="1"/>
</dbReference>
<dbReference type="InterPro" id="IPR001206">
    <property type="entry name" value="Diacylglycerol_kinase_cat_dom"/>
</dbReference>
<keyword evidence="6 8" id="KW-0418">Kinase</keyword>
<keyword evidence="9" id="KW-1133">Transmembrane helix</keyword>
<keyword evidence="3 8" id="KW-0808">Transferase</keyword>
<dbReference type="OrthoDB" id="242257at2759"/>
<evidence type="ECO:0000256" key="3">
    <source>
        <dbReference type="ARBA" id="ARBA00022679"/>
    </source>
</evidence>
<gene>
    <name evidence="13" type="primary">LOC113395044</name>
</gene>
<dbReference type="SMART" id="SM00045">
    <property type="entry name" value="DAGKa"/>
    <property type="match status" value="1"/>
</dbReference>
<comment type="catalytic activity">
    <reaction evidence="1 8">
        <text>a 1,2-diacyl-sn-glycerol + ATP = a 1,2-diacyl-sn-glycero-3-phosphate + ADP + H(+)</text>
        <dbReference type="Rhea" id="RHEA:10272"/>
        <dbReference type="ChEBI" id="CHEBI:15378"/>
        <dbReference type="ChEBI" id="CHEBI:17815"/>
        <dbReference type="ChEBI" id="CHEBI:30616"/>
        <dbReference type="ChEBI" id="CHEBI:58608"/>
        <dbReference type="ChEBI" id="CHEBI:456216"/>
        <dbReference type="EC" id="2.7.1.107"/>
    </reaction>
</comment>
<evidence type="ECO:0000313" key="13">
    <source>
        <dbReference type="RefSeq" id="XP_026488370.1"/>
    </source>
</evidence>
<dbReference type="InterPro" id="IPR016064">
    <property type="entry name" value="NAD/diacylglycerol_kinase_sf"/>
</dbReference>
<sequence length="524" mass="58774">MNTIASINHINFNYYFLIGGLFLSYLVYRIFCSLSGDNLFIQTKYRVRGHTWRSIECNKSIPYNIYCTVCGKLMLPLVGLFCECCAVSACKKCHRELDKKFRCKQITWPCEKPFCHLWVNVGSISRSTADHHEEGENIKKYFCSWCQRTKLTQENVLCDTEECDFFKYRDIIIPPTCVRIEKGKVISIKPQSDNDWEPLIIFANRKSGSNRSDEVLSIFRGLLNPLQIIDISSMGPEQVIRWLPDRCKILVAGGDGTVAWVLNTLHSAPHIKASVGILPMGTGNDLARALGWGAGCSNLNAHSIISSLKQAKLQILDRWKITIRPKRGRLGRLRPERVLFAYNYASVGVDAQVALDFHRARSQFLYRYASRYLNYLAYALLGVGRALDDGGCGGLERRLRVRVGPHAARALALPPLQALVVLNIPSWGAGVDLWSLGSEDDVGEQYVDDGKLEVVGVSSSFHIARLQCGLAEPYRFTQTSHVQIELEGSCAMQVDGEPWMQGSATIYVEPAGQSTMLRPHTNNT</sequence>
<dbReference type="GO" id="GO:0016020">
    <property type="term" value="C:membrane"/>
    <property type="evidence" value="ECO:0007669"/>
    <property type="project" value="TreeGrafter"/>
</dbReference>
<feature type="transmembrane region" description="Helical" evidence="9">
    <location>
        <begin position="12"/>
        <end position="31"/>
    </location>
</feature>
<evidence type="ECO:0000256" key="9">
    <source>
        <dbReference type="SAM" id="Phobius"/>
    </source>
</evidence>
<protein>
    <recommendedName>
        <fullName evidence="8">Diacylglycerol kinase</fullName>
        <shortName evidence="8">DAG kinase</shortName>
        <ecNumber evidence="8">2.7.1.107</ecNumber>
    </recommendedName>
</protein>